<accession>A0A5B2VHD3</accession>
<dbReference type="CDD" id="cd20736">
    <property type="entry name" value="PoNe_Nuclease"/>
    <property type="match status" value="1"/>
</dbReference>
<dbReference type="Pfam" id="PF02021">
    <property type="entry name" value="UPF0102"/>
    <property type="match status" value="1"/>
</dbReference>
<reference evidence="3 4" key="1">
    <citation type="submission" date="2019-09" db="EMBL/GenBank/DDBJ databases">
        <title>Chitinophaga ginsengihumi sp. nov., isolated from soil of ginseng rhizosphere.</title>
        <authorList>
            <person name="Lee J."/>
        </authorList>
    </citation>
    <scope>NUCLEOTIDE SEQUENCE [LARGE SCALE GENOMIC DNA]</scope>
    <source>
        <strain evidence="3 4">BN140078</strain>
    </source>
</reference>
<name>A0A5B2VHD3_9BACT</name>
<dbReference type="RefSeq" id="WP_149839711.1">
    <property type="nucleotide sequence ID" value="NZ_VUOC01000004.1"/>
</dbReference>
<evidence type="ECO:0000313" key="4">
    <source>
        <dbReference type="Proteomes" id="UP000324611"/>
    </source>
</evidence>
<dbReference type="EMBL" id="VUOC01000004">
    <property type="protein sequence ID" value="KAA2238531.1"/>
    <property type="molecule type" value="Genomic_DNA"/>
</dbReference>
<dbReference type="PANTHER" id="PTHR34039:SF1">
    <property type="entry name" value="UPF0102 PROTEIN YRAN"/>
    <property type="match status" value="1"/>
</dbReference>
<dbReference type="InterPro" id="IPR011335">
    <property type="entry name" value="Restrct_endonuc-II-like"/>
</dbReference>
<organism evidence="3 4">
    <name type="scientific">Chitinophaga agrisoli</name>
    <dbReference type="NCBI Taxonomy" id="2607653"/>
    <lineage>
        <taxon>Bacteria</taxon>
        <taxon>Pseudomonadati</taxon>
        <taxon>Bacteroidota</taxon>
        <taxon>Chitinophagia</taxon>
        <taxon>Chitinophagales</taxon>
        <taxon>Chitinophagaceae</taxon>
        <taxon>Chitinophaga</taxon>
    </lineage>
</organism>
<keyword evidence="4" id="KW-1185">Reference proteome</keyword>
<protein>
    <recommendedName>
        <fullName evidence="2">UPF0102 protein F0L74_20110</fullName>
    </recommendedName>
</protein>
<dbReference type="Gene3D" id="3.40.1350.10">
    <property type="match status" value="1"/>
</dbReference>
<comment type="caution">
    <text evidence="3">The sequence shown here is derived from an EMBL/GenBank/DDBJ whole genome shotgun (WGS) entry which is preliminary data.</text>
</comment>
<evidence type="ECO:0000256" key="1">
    <source>
        <dbReference type="ARBA" id="ARBA00006738"/>
    </source>
</evidence>
<dbReference type="AlphaFoldDB" id="A0A5B2VHD3"/>
<evidence type="ECO:0000256" key="2">
    <source>
        <dbReference type="HAMAP-Rule" id="MF_00048"/>
    </source>
</evidence>
<dbReference type="InterPro" id="IPR011856">
    <property type="entry name" value="tRNA_endonuc-like_dom_sf"/>
</dbReference>
<sequence>MASHNELGKKGELIARQYVQEQAYEVLHTNWKWGRKEIDIIASREDCLVFFEVKTRMSDLYGWPEEAVGIRKQNYLQAAAEVFMARSPWIPTAIRFDIIAITFTQEDKYELAHFEDAF</sequence>
<comment type="similarity">
    <text evidence="1 2">Belongs to the UPF0102 family.</text>
</comment>
<dbReference type="SUPFAM" id="SSF52980">
    <property type="entry name" value="Restriction endonuclease-like"/>
    <property type="match status" value="1"/>
</dbReference>
<reference evidence="3 4" key="2">
    <citation type="submission" date="2019-09" db="EMBL/GenBank/DDBJ databases">
        <authorList>
            <person name="Jin C."/>
        </authorList>
    </citation>
    <scope>NUCLEOTIDE SEQUENCE [LARGE SCALE GENOMIC DNA]</scope>
    <source>
        <strain evidence="3 4">BN140078</strain>
    </source>
</reference>
<evidence type="ECO:0000313" key="3">
    <source>
        <dbReference type="EMBL" id="KAA2238531.1"/>
    </source>
</evidence>
<dbReference type="HAMAP" id="MF_00048">
    <property type="entry name" value="UPF0102"/>
    <property type="match status" value="1"/>
</dbReference>
<proteinExistence type="inferred from homology"/>
<dbReference type="InterPro" id="IPR003509">
    <property type="entry name" value="UPF0102_YraN-like"/>
</dbReference>
<dbReference type="PANTHER" id="PTHR34039">
    <property type="entry name" value="UPF0102 PROTEIN YRAN"/>
    <property type="match status" value="1"/>
</dbReference>
<dbReference type="GO" id="GO:0003676">
    <property type="term" value="F:nucleic acid binding"/>
    <property type="evidence" value="ECO:0007669"/>
    <property type="project" value="InterPro"/>
</dbReference>
<dbReference type="Proteomes" id="UP000324611">
    <property type="component" value="Unassembled WGS sequence"/>
</dbReference>
<gene>
    <name evidence="3" type="ORF">F0L74_20110</name>
</gene>